<feature type="region of interest" description="Disordered" evidence="1">
    <location>
        <begin position="61"/>
        <end position="117"/>
    </location>
</feature>
<accession>A0A9W8L600</accession>
<feature type="compositionally biased region" description="Basic residues" evidence="1">
    <location>
        <begin position="108"/>
        <end position="117"/>
    </location>
</feature>
<proteinExistence type="predicted"/>
<dbReference type="AlphaFoldDB" id="A0A9W8L600"/>
<gene>
    <name evidence="2" type="ORF">IWW39_001608</name>
</gene>
<reference evidence="2" key="1">
    <citation type="submission" date="2022-07" db="EMBL/GenBank/DDBJ databases">
        <title>Phylogenomic reconstructions and comparative analyses of Kickxellomycotina fungi.</title>
        <authorList>
            <person name="Reynolds N.K."/>
            <person name="Stajich J.E."/>
            <person name="Barry K."/>
            <person name="Grigoriev I.V."/>
            <person name="Crous P."/>
            <person name="Smith M.E."/>
        </authorList>
    </citation>
    <scope>NUCLEOTIDE SEQUENCE</scope>
    <source>
        <strain evidence="2">CBS 109367</strain>
    </source>
</reference>
<dbReference type="OrthoDB" id="5583592at2759"/>
<comment type="caution">
    <text evidence="2">The sequence shown here is derived from an EMBL/GenBank/DDBJ whole genome shotgun (WGS) entry which is preliminary data.</text>
</comment>
<organism evidence="2 3">
    <name type="scientific">Coemansia spiralis</name>
    <dbReference type="NCBI Taxonomy" id="417178"/>
    <lineage>
        <taxon>Eukaryota</taxon>
        <taxon>Fungi</taxon>
        <taxon>Fungi incertae sedis</taxon>
        <taxon>Zoopagomycota</taxon>
        <taxon>Kickxellomycotina</taxon>
        <taxon>Kickxellomycetes</taxon>
        <taxon>Kickxellales</taxon>
        <taxon>Kickxellaceae</taxon>
        <taxon>Coemansia</taxon>
    </lineage>
</organism>
<dbReference type="Proteomes" id="UP001151516">
    <property type="component" value="Unassembled WGS sequence"/>
</dbReference>
<dbReference type="EMBL" id="JANBTX010000028">
    <property type="protein sequence ID" value="KAJ2689261.1"/>
    <property type="molecule type" value="Genomic_DNA"/>
</dbReference>
<name>A0A9W8L600_9FUNG</name>
<evidence type="ECO:0000313" key="3">
    <source>
        <dbReference type="Proteomes" id="UP001151516"/>
    </source>
</evidence>
<evidence type="ECO:0000313" key="2">
    <source>
        <dbReference type="EMBL" id="KAJ2689261.1"/>
    </source>
</evidence>
<protein>
    <submittedName>
        <fullName evidence="2">Uncharacterized protein</fullName>
    </submittedName>
</protein>
<sequence>MSKFVPFNGRGLCHYNHVDKGYLCTFCSKSFGSFNLYEEHWPKCTGVCAERPFKPFEQPVYPKFPSSFVTPKPAGSKPADSKPAEPKPAAAPKETKAGGDAQANAKNSNKKKENKKG</sequence>
<keyword evidence="3" id="KW-1185">Reference proteome</keyword>
<evidence type="ECO:0000256" key="1">
    <source>
        <dbReference type="SAM" id="MobiDB-lite"/>
    </source>
</evidence>